<dbReference type="Proteomes" id="UP001403385">
    <property type="component" value="Unassembled WGS sequence"/>
</dbReference>
<keyword evidence="5 6" id="KW-0472">Membrane</keyword>
<dbReference type="PANTHER" id="PTHR30294:SF46">
    <property type="entry name" value="ABC TRANSPORTER PERMEASE"/>
    <property type="match status" value="1"/>
</dbReference>
<accession>A0AAW9S447</accession>
<dbReference type="AlphaFoldDB" id="A0AAW9S447"/>
<keyword evidence="2" id="KW-1003">Cell membrane</keyword>
<feature type="transmembrane region" description="Helical" evidence="6">
    <location>
        <begin position="298"/>
        <end position="316"/>
    </location>
</feature>
<dbReference type="InterPro" id="IPR051449">
    <property type="entry name" value="ABC-2_transporter_component"/>
</dbReference>
<dbReference type="EMBL" id="JBDKWZ010000033">
    <property type="protein sequence ID" value="MEN7551969.1"/>
    <property type="molecule type" value="Genomic_DNA"/>
</dbReference>
<keyword evidence="3 6" id="KW-0812">Transmembrane</keyword>
<protein>
    <submittedName>
        <fullName evidence="8">ABC transporter permease</fullName>
    </submittedName>
</protein>
<keyword evidence="4 6" id="KW-1133">Transmembrane helix</keyword>
<organism evidence="8 9">
    <name type="scientific">Rapidithrix thailandica</name>
    <dbReference type="NCBI Taxonomy" id="413964"/>
    <lineage>
        <taxon>Bacteria</taxon>
        <taxon>Pseudomonadati</taxon>
        <taxon>Bacteroidota</taxon>
        <taxon>Cytophagia</taxon>
        <taxon>Cytophagales</taxon>
        <taxon>Flammeovirgaceae</taxon>
        <taxon>Rapidithrix</taxon>
    </lineage>
</organism>
<feature type="transmembrane region" description="Helical" evidence="6">
    <location>
        <begin position="265"/>
        <end position="289"/>
    </location>
</feature>
<keyword evidence="9" id="KW-1185">Reference proteome</keyword>
<dbReference type="InterPro" id="IPR013525">
    <property type="entry name" value="ABC2_TM"/>
</dbReference>
<evidence type="ECO:0000256" key="4">
    <source>
        <dbReference type="ARBA" id="ARBA00022989"/>
    </source>
</evidence>
<dbReference type="Gene3D" id="3.40.1710.10">
    <property type="entry name" value="abc type-2 transporter like domain"/>
    <property type="match status" value="1"/>
</dbReference>
<dbReference type="RefSeq" id="WP_346824747.1">
    <property type="nucleotide sequence ID" value="NZ_JBDKWZ010000033.1"/>
</dbReference>
<evidence type="ECO:0000256" key="3">
    <source>
        <dbReference type="ARBA" id="ARBA00022692"/>
    </source>
</evidence>
<evidence type="ECO:0000256" key="6">
    <source>
        <dbReference type="SAM" id="Phobius"/>
    </source>
</evidence>
<evidence type="ECO:0000313" key="8">
    <source>
        <dbReference type="EMBL" id="MEN7551969.1"/>
    </source>
</evidence>
<feature type="transmembrane region" description="Helical" evidence="6">
    <location>
        <begin position="230"/>
        <end position="253"/>
    </location>
</feature>
<feature type="transmembrane region" description="Helical" evidence="6">
    <location>
        <begin position="20"/>
        <end position="40"/>
    </location>
</feature>
<name>A0AAW9S447_9BACT</name>
<evidence type="ECO:0000259" key="7">
    <source>
        <dbReference type="Pfam" id="PF12698"/>
    </source>
</evidence>
<evidence type="ECO:0000256" key="1">
    <source>
        <dbReference type="ARBA" id="ARBA00004651"/>
    </source>
</evidence>
<dbReference type="GO" id="GO:0005886">
    <property type="term" value="C:plasma membrane"/>
    <property type="evidence" value="ECO:0007669"/>
    <property type="project" value="UniProtKB-SubCell"/>
</dbReference>
<feature type="domain" description="ABC-2 type transporter transmembrane" evidence="7">
    <location>
        <begin position="22"/>
        <end position="372"/>
    </location>
</feature>
<proteinExistence type="predicted"/>
<comment type="caution">
    <text evidence="8">The sequence shown here is derived from an EMBL/GenBank/DDBJ whole genome shotgun (WGS) entry which is preliminary data.</text>
</comment>
<evidence type="ECO:0000256" key="2">
    <source>
        <dbReference type="ARBA" id="ARBA00022475"/>
    </source>
</evidence>
<sequence length="384" mass="42673">MKALSQLIIREVKIFKGNSVAWAIFIGAPILYALLVGAVYQQSTVSDLPVSVVDLDNSALSHQIIDALNDNPYVEVAMVRQGETHILEDLKTNAVAVVKIPKGFEGDVHQKRHPEVQVEINGANILTANYSNLGIRSVLATLNAGIEIKGLNKKGIPVETAYQQFEAFQIGSTRFYNANSNYLTFMWPGVMGTILQQVFLLVMALTFALEFETGRFHEMTQISKNPLLLLLAKSLPYWLMGFLLWGGIQWVFFPMVRLPMVHSQVALLALTAVFMWALTNMGALVSWLLPNQLKATEVLMVIATPSFIMSGFTWPLSEMPKAIQHIAECIPLTHFLSAFRKVLFLQGTYSDIQPELFKLGITAIITGIITLILIQVKVRKTAKA</sequence>
<feature type="transmembrane region" description="Helical" evidence="6">
    <location>
        <begin position="356"/>
        <end position="374"/>
    </location>
</feature>
<gene>
    <name evidence="8" type="ORF">AAG747_28905</name>
</gene>
<evidence type="ECO:0000313" key="9">
    <source>
        <dbReference type="Proteomes" id="UP001403385"/>
    </source>
</evidence>
<reference evidence="8 9" key="1">
    <citation type="submission" date="2024-04" db="EMBL/GenBank/DDBJ databases">
        <title>Novel genus in family Flammeovirgaceae.</title>
        <authorList>
            <person name="Nguyen T.H."/>
            <person name="Vuong T.Q."/>
            <person name="Le H."/>
            <person name="Kim S.-G."/>
        </authorList>
    </citation>
    <scope>NUCLEOTIDE SEQUENCE [LARGE SCALE GENOMIC DNA]</scope>
    <source>
        <strain evidence="8 9">JCM 23209</strain>
    </source>
</reference>
<dbReference type="PANTHER" id="PTHR30294">
    <property type="entry name" value="MEMBRANE COMPONENT OF ABC TRANSPORTER YHHJ-RELATED"/>
    <property type="match status" value="1"/>
</dbReference>
<evidence type="ECO:0000256" key="5">
    <source>
        <dbReference type="ARBA" id="ARBA00023136"/>
    </source>
</evidence>
<comment type="subcellular location">
    <subcellularLocation>
        <location evidence="1">Cell membrane</location>
        <topology evidence="1">Multi-pass membrane protein</topology>
    </subcellularLocation>
</comment>
<dbReference type="GO" id="GO:0140359">
    <property type="term" value="F:ABC-type transporter activity"/>
    <property type="evidence" value="ECO:0007669"/>
    <property type="project" value="InterPro"/>
</dbReference>
<feature type="transmembrane region" description="Helical" evidence="6">
    <location>
        <begin position="185"/>
        <end position="209"/>
    </location>
</feature>
<dbReference type="Pfam" id="PF12698">
    <property type="entry name" value="ABC2_membrane_3"/>
    <property type="match status" value="1"/>
</dbReference>